<sequence>MPSIPTRFAAVLGITLAAGAFAVLPAAPAGAAPAGPPGSVRSGAPAEERGPDVDDYLGLVLDGAS</sequence>
<reference evidence="3" key="1">
    <citation type="submission" date="2021-01" db="EMBL/GenBank/DDBJ databases">
        <title>KCTC 19127 draft genome.</title>
        <authorList>
            <person name="An D."/>
        </authorList>
    </citation>
    <scope>NUCLEOTIDE SEQUENCE</scope>
    <source>
        <strain evidence="3">KCTC 19127</strain>
    </source>
</reference>
<feature type="chain" id="PRO_5037578000" evidence="2">
    <location>
        <begin position="32"/>
        <end position="65"/>
    </location>
</feature>
<keyword evidence="4" id="KW-1185">Reference proteome</keyword>
<proteinExistence type="predicted"/>
<evidence type="ECO:0000256" key="2">
    <source>
        <dbReference type="SAM" id="SignalP"/>
    </source>
</evidence>
<dbReference type="Proteomes" id="UP000663801">
    <property type="component" value="Unassembled WGS sequence"/>
</dbReference>
<evidence type="ECO:0000313" key="4">
    <source>
        <dbReference type="Proteomes" id="UP000663801"/>
    </source>
</evidence>
<accession>A0A939C6U1</accession>
<evidence type="ECO:0000256" key="1">
    <source>
        <dbReference type="SAM" id="MobiDB-lite"/>
    </source>
</evidence>
<evidence type="ECO:0000313" key="3">
    <source>
        <dbReference type="EMBL" id="MBM9478499.1"/>
    </source>
</evidence>
<gene>
    <name evidence="3" type="ORF">JL107_18770</name>
</gene>
<dbReference type="RefSeq" id="WP_205258525.1">
    <property type="nucleotide sequence ID" value="NZ_BAAAPV010000007.1"/>
</dbReference>
<comment type="caution">
    <text evidence="3">The sequence shown here is derived from an EMBL/GenBank/DDBJ whole genome shotgun (WGS) entry which is preliminary data.</text>
</comment>
<name>A0A939C6U1_9ACTN</name>
<dbReference type="AlphaFoldDB" id="A0A939C6U1"/>
<feature type="compositionally biased region" description="Low complexity" evidence="1">
    <location>
        <begin position="29"/>
        <end position="45"/>
    </location>
</feature>
<feature type="region of interest" description="Disordered" evidence="1">
    <location>
        <begin position="29"/>
        <end position="55"/>
    </location>
</feature>
<feature type="signal peptide" evidence="2">
    <location>
        <begin position="1"/>
        <end position="31"/>
    </location>
</feature>
<keyword evidence="2" id="KW-0732">Signal</keyword>
<dbReference type="EMBL" id="JAERWL010000018">
    <property type="protein sequence ID" value="MBM9478499.1"/>
    <property type="molecule type" value="Genomic_DNA"/>
</dbReference>
<organism evidence="3 4">
    <name type="scientific">Nakamurella flavida</name>
    <dbReference type="NCBI Taxonomy" id="363630"/>
    <lineage>
        <taxon>Bacteria</taxon>
        <taxon>Bacillati</taxon>
        <taxon>Actinomycetota</taxon>
        <taxon>Actinomycetes</taxon>
        <taxon>Nakamurellales</taxon>
        <taxon>Nakamurellaceae</taxon>
        <taxon>Nakamurella</taxon>
    </lineage>
</organism>
<protein>
    <submittedName>
        <fullName evidence="3">Uncharacterized protein</fullName>
    </submittedName>
</protein>